<evidence type="ECO:0000256" key="1">
    <source>
        <dbReference type="ARBA" id="ARBA00006019"/>
    </source>
</evidence>
<dbReference type="GO" id="GO:0006511">
    <property type="term" value="P:ubiquitin-dependent protein catabolic process"/>
    <property type="evidence" value="ECO:0007669"/>
    <property type="project" value="InterPro"/>
</dbReference>
<comment type="similarity">
    <text evidence="1">Belongs to the cullin family.</text>
</comment>
<gene>
    <name evidence="4" type="ORF">CSUI_002858</name>
</gene>
<reference evidence="4 5" key="1">
    <citation type="journal article" date="2017" name="Int. J. Parasitol.">
        <title>The genome of the protozoan parasite Cystoisospora suis and a reverse vaccinology approach to identify vaccine candidates.</title>
        <authorList>
            <person name="Palmieri N."/>
            <person name="Shrestha A."/>
            <person name="Ruttkowski B."/>
            <person name="Beck T."/>
            <person name="Vogl C."/>
            <person name="Tomley F."/>
            <person name="Blake D.P."/>
            <person name="Joachim A."/>
        </authorList>
    </citation>
    <scope>NUCLEOTIDE SEQUENCE [LARGE SCALE GENOMIC DNA]</scope>
    <source>
        <strain evidence="4 5">Wien I</strain>
    </source>
</reference>
<protein>
    <submittedName>
        <fullName evidence="4">Cullin family protein</fullName>
    </submittedName>
</protein>
<name>A0A2C6L745_9APIC</name>
<accession>A0A2C6L745</accession>
<evidence type="ECO:0000313" key="5">
    <source>
        <dbReference type="Proteomes" id="UP000221165"/>
    </source>
</evidence>
<dbReference type="VEuPathDB" id="ToxoDB:CSUI_002858"/>
<comment type="caution">
    <text evidence="4">The sequence shown here is derived from an EMBL/GenBank/DDBJ whole genome shotgun (WGS) entry which is preliminary data.</text>
</comment>
<dbReference type="InterPro" id="IPR001373">
    <property type="entry name" value="Cullin_N"/>
</dbReference>
<feature type="domain" description="Cullin N-terminal" evidence="3">
    <location>
        <begin position="152"/>
        <end position="548"/>
    </location>
</feature>
<evidence type="ECO:0000259" key="3">
    <source>
        <dbReference type="Pfam" id="PF00888"/>
    </source>
</evidence>
<evidence type="ECO:0000313" key="4">
    <source>
        <dbReference type="EMBL" id="PHJ23285.1"/>
    </source>
</evidence>
<dbReference type="Proteomes" id="UP000221165">
    <property type="component" value="Unassembled WGS sequence"/>
</dbReference>
<dbReference type="InterPro" id="IPR016159">
    <property type="entry name" value="Cullin_repeat-like_dom_sf"/>
</dbReference>
<dbReference type="OrthoDB" id="27073at2759"/>
<keyword evidence="5" id="KW-1185">Reference proteome</keyword>
<sequence>MQTWWTSIQSLREGDFPSLTLVREKWKAPLFRRKWRHFFTSVSLPSRCELPFSPLSQFAFSGSIISFSLHFVSLQHTFAICFLLPGWVSLSEVSTATIGEINMMRQAFDTQPAYSSSSSCLSSSRRPRIANFFEDGASTDFHRRPTSLERNWELLRSAIDKAFSGYDDLASLSASSRAAIKNKQALYMSVEELVLEGYSQPLLVRLFAYLDEKVSHVVTSLYQHLRTVQDLSFLGIVAASWTAFLRSLHEVVQVFSYLERHVVAYTPDSSIVEVAESMWLRHQGQCGADFNSTLLNFILEAIRLHRTGDHTWEEALRTVIRMLFTLGLYTKALQPRLLEASSLFYREEGDHLTKEMSLVDYACHVEKRLIEEDSRVDAFLVPPSREPLLDVVRKHLIEDHEDFLLTIDVLKQLTKNRETLHLRRLYILFSQIDALDLLKTRFLETVKVMGLELLESLQKASSSSSSGGGATTGGRQEREEEEEEEEGGGVSRKDDVESSSEGNRTAWVGRLLDLKETHDVVWATAFCQNQEFHLGIKETWEKFLNQDVSAMKLVTRLLGT</sequence>
<dbReference type="GeneID" id="94426268"/>
<feature type="region of interest" description="Disordered" evidence="2">
    <location>
        <begin position="461"/>
        <end position="501"/>
    </location>
</feature>
<dbReference type="Pfam" id="PF00888">
    <property type="entry name" value="Cullin"/>
    <property type="match status" value="1"/>
</dbReference>
<dbReference type="InterPro" id="IPR045093">
    <property type="entry name" value="Cullin"/>
</dbReference>
<organism evidence="4 5">
    <name type="scientific">Cystoisospora suis</name>
    <dbReference type="NCBI Taxonomy" id="483139"/>
    <lineage>
        <taxon>Eukaryota</taxon>
        <taxon>Sar</taxon>
        <taxon>Alveolata</taxon>
        <taxon>Apicomplexa</taxon>
        <taxon>Conoidasida</taxon>
        <taxon>Coccidia</taxon>
        <taxon>Eucoccidiorida</taxon>
        <taxon>Eimeriorina</taxon>
        <taxon>Sarcocystidae</taxon>
        <taxon>Cystoisospora</taxon>
    </lineage>
</organism>
<dbReference type="GO" id="GO:0031625">
    <property type="term" value="F:ubiquitin protein ligase binding"/>
    <property type="evidence" value="ECO:0007669"/>
    <property type="project" value="InterPro"/>
</dbReference>
<evidence type="ECO:0000256" key="2">
    <source>
        <dbReference type="SAM" id="MobiDB-lite"/>
    </source>
</evidence>
<dbReference type="EMBL" id="MIGC01001214">
    <property type="protein sequence ID" value="PHJ23285.1"/>
    <property type="molecule type" value="Genomic_DNA"/>
</dbReference>
<dbReference type="RefSeq" id="XP_067924961.1">
    <property type="nucleotide sequence ID" value="XM_068063057.1"/>
</dbReference>
<dbReference type="SUPFAM" id="SSF74788">
    <property type="entry name" value="Cullin repeat-like"/>
    <property type="match status" value="1"/>
</dbReference>
<dbReference type="Gene3D" id="1.20.1310.10">
    <property type="entry name" value="Cullin Repeats"/>
    <property type="match status" value="3"/>
</dbReference>
<proteinExistence type="inferred from homology"/>
<dbReference type="AlphaFoldDB" id="A0A2C6L745"/>
<dbReference type="PANTHER" id="PTHR11932">
    <property type="entry name" value="CULLIN"/>
    <property type="match status" value="1"/>
</dbReference>